<proteinExistence type="predicted"/>
<keyword evidence="2" id="KW-1185">Reference proteome</keyword>
<name>A0AAD9J814_9ANNE</name>
<gene>
    <name evidence="1" type="ORF">LSH36_555g02032</name>
</gene>
<sequence length="120" mass="12723">MVTGSMASPQVLLHLLCAKITGLKDDGTFGPYNSAKAVVHLYPHSDTGLSARKSSAVNLGTLKIGDASLYYLEQGIPGLELMMLHCVARSSSDRVVFGQIHESSHPLDISPDRSSLLASA</sequence>
<evidence type="ECO:0000313" key="2">
    <source>
        <dbReference type="Proteomes" id="UP001208570"/>
    </source>
</evidence>
<reference evidence="1" key="1">
    <citation type="journal article" date="2023" name="Mol. Biol. Evol.">
        <title>Third-Generation Sequencing Reveals the Adaptive Role of the Epigenome in Three Deep-Sea Polychaetes.</title>
        <authorList>
            <person name="Perez M."/>
            <person name="Aroh O."/>
            <person name="Sun Y."/>
            <person name="Lan Y."/>
            <person name="Juniper S.K."/>
            <person name="Young C.R."/>
            <person name="Angers B."/>
            <person name="Qian P.Y."/>
        </authorList>
    </citation>
    <scope>NUCLEOTIDE SEQUENCE</scope>
    <source>
        <strain evidence="1">P08H-3</strain>
    </source>
</reference>
<evidence type="ECO:0000313" key="1">
    <source>
        <dbReference type="EMBL" id="KAK2147395.1"/>
    </source>
</evidence>
<accession>A0AAD9J814</accession>
<dbReference type="Proteomes" id="UP001208570">
    <property type="component" value="Unassembled WGS sequence"/>
</dbReference>
<organism evidence="1 2">
    <name type="scientific">Paralvinella palmiformis</name>
    <dbReference type="NCBI Taxonomy" id="53620"/>
    <lineage>
        <taxon>Eukaryota</taxon>
        <taxon>Metazoa</taxon>
        <taxon>Spiralia</taxon>
        <taxon>Lophotrochozoa</taxon>
        <taxon>Annelida</taxon>
        <taxon>Polychaeta</taxon>
        <taxon>Sedentaria</taxon>
        <taxon>Canalipalpata</taxon>
        <taxon>Terebellida</taxon>
        <taxon>Terebelliformia</taxon>
        <taxon>Alvinellidae</taxon>
        <taxon>Paralvinella</taxon>
    </lineage>
</organism>
<protein>
    <submittedName>
        <fullName evidence="1">Uncharacterized protein</fullName>
    </submittedName>
</protein>
<dbReference type="AlphaFoldDB" id="A0AAD9J814"/>
<dbReference type="EMBL" id="JAODUP010000555">
    <property type="protein sequence ID" value="KAK2147395.1"/>
    <property type="molecule type" value="Genomic_DNA"/>
</dbReference>
<comment type="caution">
    <text evidence="1">The sequence shown here is derived from an EMBL/GenBank/DDBJ whole genome shotgun (WGS) entry which is preliminary data.</text>
</comment>